<dbReference type="STRING" id="504798.SAMN05421871_103418"/>
<dbReference type="Gene3D" id="3.40.50.620">
    <property type="entry name" value="HUPs"/>
    <property type="match status" value="2"/>
</dbReference>
<dbReference type="OrthoDB" id="3404132at2"/>
<dbReference type="InterPro" id="IPR006016">
    <property type="entry name" value="UspA"/>
</dbReference>
<gene>
    <name evidence="5" type="ORF">SAMN05192558_101453</name>
</gene>
<keyword evidence="2" id="KW-0547">Nucleotide-binding</keyword>
<comment type="similarity">
    <text evidence="1">Belongs to the universal stress protein A family.</text>
</comment>
<evidence type="ECO:0000256" key="3">
    <source>
        <dbReference type="ARBA" id="ARBA00022840"/>
    </source>
</evidence>
<organism evidence="5 6">
    <name type="scientific">Actinokineospora alba</name>
    <dbReference type="NCBI Taxonomy" id="504798"/>
    <lineage>
        <taxon>Bacteria</taxon>
        <taxon>Bacillati</taxon>
        <taxon>Actinomycetota</taxon>
        <taxon>Actinomycetes</taxon>
        <taxon>Pseudonocardiales</taxon>
        <taxon>Pseudonocardiaceae</taxon>
        <taxon>Actinokineospora</taxon>
    </lineage>
</organism>
<keyword evidence="6" id="KW-1185">Reference proteome</keyword>
<dbReference type="GO" id="GO:0005524">
    <property type="term" value="F:ATP binding"/>
    <property type="evidence" value="ECO:0007669"/>
    <property type="project" value="UniProtKB-KW"/>
</dbReference>
<name>A0A1H0FP47_9PSEU</name>
<dbReference type="Proteomes" id="UP000199651">
    <property type="component" value="Unassembled WGS sequence"/>
</dbReference>
<evidence type="ECO:0000313" key="6">
    <source>
        <dbReference type="Proteomes" id="UP000199651"/>
    </source>
</evidence>
<dbReference type="AlphaFoldDB" id="A0A1H0FP47"/>
<dbReference type="PRINTS" id="PR01438">
    <property type="entry name" value="UNVRSLSTRESS"/>
</dbReference>
<feature type="domain" description="UspA" evidence="4">
    <location>
        <begin position="159"/>
        <end position="296"/>
    </location>
</feature>
<keyword evidence="3" id="KW-0067">ATP-binding</keyword>
<dbReference type="PANTHER" id="PTHR46268:SF27">
    <property type="entry name" value="UNIVERSAL STRESS PROTEIN RV2623"/>
    <property type="match status" value="1"/>
</dbReference>
<dbReference type="InterPro" id="IPR014729">
    <property type="entry name" value="Rossmann-like_a/b/a_fold"/>
</dbReference>
<evidence type="ECO:0000313" key="5">
    <source>
        <dbReference type="EMBL" id="SDN96456.1"/>
    </source>
</evidence>
<dbReference type="InterPro" id="IPR006015">
    <property type="entry name" value="Universal_stress_UspA"/>
</dbReference>
<dbReference type="RefSeq" id="WP_091369226.1">
    <property type="nucleotide sequence ID" value="NZ_FNDV01000003.1"/>
</dbReference>
<sequence>MTTQHLRPPIVVGVDGSDSALRATEWAAAEALRRKLPLRLVHVCVLPPIRHPATMSDQAMWIDVLNDNGQHLLAEAAATARAVAPTVELVTDQRMGFAAEVLIEESAGAHAMVLGSRGLGGFQSLLVGSVAIALSAHGHCPVIVVRGAFPGQAAPGTGPVVVGVDGSPASEAAIRFAFDEASVRRTSLVAVHTWLDIAFTGAWTALPSTIDWDAVEVDETMLLDERLAGWQEKYPDVAVERVVLRDRPVRALLDKAEGAQLIVVGTRGHGALLGMGLGSTSQALLHHAECPVAVVRPDPEGTKS</sequence>
<feature type="domain" description="UspA" evidence="4">
    <location>
        <begin position="9"/>
        <end position="146"/>
    </location>
</feature>
<protein>
    <submittedName>
        <fullName evidence="5">Nucleotide-binding universal stress protein, UspA family</fullName>
    </submittedName>
</protein>
<evidence type="ECO:0000256" key="1">
    <source>
        <dbReference type="ARBA" id="ARBA00008791"/>
    </source>
</evidence>
<reference evidence="6" key="1">
    <citation type="submission" date="2016-10" db="EMBL/GenBank/DDBJ databases">
        <authorList>
            <person name="Varghese N."/>
            <person name="Submissions S."/>
        </authorList>
    </citation>
    <scope>NUCLEOTIDE SEQUENCE [LARGE SCALE GENOMIC DNA]</scope>
    <source>
        <strain evidence="6">IBRC-M 10655</strain>
    </source>
</reference>
<dbReference type="SUPFAM" id="SSF52402">
    <property type="entry name" value="Adenine nucleotide alpha hydrolases-like"/>
    <property type="match status" value="2"/>
</dbReference>
<accession>A0A1H0FP47</accession>
<evidence type="ECO:0000256" key="2">
    <source>
        <dbReference type="ARBA" id="ARBA00022741"/>
    </source>
</evidence>
<dbReference type="PANTHER" id="PTHR46268">
    <property type="entry name" value="STRESS RESPONSE PROTEIN NHAX"/>
    <property type="match status" value="1"/>
</dbReference>
<proteinExistence type="inferred from homology"/>
<dbReference type="Pfam" id="PF00582">
    <property type="entry name" value="Usp"/>
    <property type="match status" value="2"/>
</dbReference>
<dbReference type="EMBL" id="FNJB01000001">
    <property type="protein sequence ID" value="SDN96456.1"/>
    <property type="molecule type" value="Genomic_DNA"/>
</dbReference>
<evidence type="ECO:0000259" key="4">
    <source>
        <dbReference type="Pfam" id="PF00582"/>
    </source>
</evidence>